<dbReference type="CDD" id="cd08064">
    <property type="entry name" value="MPN_eIF3f"/>
    <property type="match status" value="1"/>
</dbReference>
<dbReference type="GO" id="GO:0008237">
    <property type="term" value="F:metallopeptidase activity"/>
    <property type="evidence" value="ECO:0007669"/>
    <property type="project" value="InterPro"/>
</dbReference>
<gene>
    <name evidence="5" type="ORF">SCLCIDRAFT_1209182</name>
</gene>
<dbReference type="Pfam" id="PF13012">
    <property type="entry name" value="MitMem_reg"/>
    <property type="match status" value="1"/>
</dbReference>
<evidence type="ECO:0000313" key="5">
    <source>
        <dbReference type="EMBL" id="KIM68958.1"/>
    </source>
</evidence>
<keyword evidence="1" id="KW-0963">Cytoplasm</keyword>
<dbReference type="InterPro" id="IPR037518">
    <property type="entry name" value="MPN"/>
</dbReference>
<dbReference type="GO" id="GO:0003743">
    <property type="term" value="F:translation initiation factor activity"/>
    <property type="evidence" value="ECO:0007669"/>
    <property type="project" value="UniProtKB-KW"/>
</dbReference>
<dbReference type="Proteomes" id="UP000053989">
    <property type="component" value="Unassembled WGS sequence"/>
</dbReference>
<dbReference type="HOGENOM" id="CLU_027018_0_2_1"/>
<feature type="domain" description="MPN" evidence="4">
    <location>
        <begin position="30"/>
        <end position="185"/>
    </location>
</feature>
<dbReference type="InParanoid" id="A0A0C3A5J6"/>
<name>A0A0C3A5J6_9AGAM</name>
<dbReference type="PANTHER" id="PTHR10540">
    <property type="entry name" value="EUKARYOTIC TRANSLATION INITIATION FACTOR 3 SUBUNIT F-RELATED"/>
    <property type="match status" value="1"/>
</dbReference>
<organism evidence="5 6">
    <name type="scientific">Scleroderma citrinum Foug A</name>
    <dbReference type="NCBI Taxonomy" id="1036808"/>
    <lineage>
        <taxon>Eukaryota</taxon>
        <taxon>Fungi</taxon>
        <taxon>Dikarya</taxon>
        <taxon>Basidiomycota</taxon>
        <taxon>Agaricomycotina</taxon>
        <taxon>Agaricomycetes</taxon>
        <taxon>Agaricomycetidae</taxon>
        <taxon>Boletales</taxon>
        <taxon>Sclerodermatineae</taxon>
        <taxon>Sclerodermataceae</taxon>
        <taxon>Scleroderma</taxon>
    </lineage>
</organism>
<dbReference type="SMART" id="SM00232">
    <property type="entry name" value="JAB_MPN"/>
    <property type="match status" value="1"/>
</dbReference>
<dbReference type="PANTHER" id="PTHR10540:SF6">
    <property type="entry name" value="EUKARYOTIC TRANSLATION INITIATION FACTOR 3 SUBUNIT F"/>
    <property type="match status" value="1"/>
</dbReference>
<reference evidence="5 6" key="1">
    <citation type="submission" date="2014-04" db="EMBL/GenBank/DDBJ databases">
        <authorList>
            <consortium name="DOE Joint Genome Institute"/>
            <person name="Kuo A."/>
            <person name="Kohler A."/>
            <person name="Nagy L.G."/>
            <person name="Floudas D."/>
            <person name="Copeland A."/>
            <person name="Barry K.W."/>
            <person name="Cichocki N."/>
            <person name="Veneault-Fourrey C."/>
            <person name="LaButti K."/>
            <person name="Lindquist E.A."/>
            <person name="Lipzen A."/>
            <person name="Lundell T."/>
            <person name="Morin E."/>
            <person name="Murat C."/>
            <person name="Sun H."/>
            <person name="Tunlid A."/>
            <person name="Henrissat B."/>
            <person name="Grigoriev I.V."/>
            <person name="Hibbett D.S."/>
            <person name="Martin F."/>
            <person name="Nordberg H.P."/>
            <person name="Cantor M.N."/>
            <person name="Hua S.X."/>
        </authorList>
    </citation>
    <scope>NUCLEOTIDE SEQUENCE [LARGE SCALE GENOMIC DNA]</scope>
    <source>
        <strain evidence="5 6">Foug A</strain>
    </source>
</reference>
<dbReference type="InterPro" id="IPR024969">
    <property type="entry name" value="EIF3F/CSN6-like_C"/>
</dbReference>
<dbReference type="FunCoup" id="A0A0C3A5J6">
    <property type="interactions" value="768"/>
</dbReference>
<dbReference type="OrthoDB" id="25498at2759"/>
<dbReference type="PROSITE" id="PS50249">
    <property type="entry name" value="MPN"/>
    <property type="match status" value="1"/>
</dbReference>
<dbReference type="GO" id="GO:0071541">
    <property type="term" value="C:eukaryotic translation initiation factor 3 complex, eIF3m"/>
    <property type="evidence" value="ECO:0007669"/>
    <property type="project" value="TreeGrafter"/>
</dbReference>
<dbReference type="Pfam" id="PF01398">
    <property type="entry name" value="JAB"/>
    <property type="match status" value="1"/>
</dbReference>
<dbReference type="STRING" id="1036808.A0A0C3A5J6"/>
<dbReference type="InterPro" id="IPR027531">
    <property type="entry name" value="eIF3f"/>
</dbReference>
<proteinExistence type="predicted"/>
<keyword evidence="3" id="KW-0648">Protein biosynthesis</keyword>
<evidence type="ECO:0000313" key="6">
    <source>
        <dbReference type="Proteomes" id="UP000053989"/>
    </source>
</evidence>
<evidence type="ECO:0000256" key="3">
    <source>
        <dbReference type="ARBA" id="ARBA00022917"/>
    </source>
</evidence>
<dbReference type="EMBL" id="KN822008">
    <property type="protein sequence ID" value="KIM68958.1"/>
    <property type="molecule type" value="Genomic_DNA"/>
</dbReference>
<sequence>MPLGPISSAICIQNTSQANHAAIPPRPTSLTIHPTALFSILDHYLRRTDQQHRVIGTLLGTRPTPSTVSVTHAFAVLHSETEEQVAVDMEYHRSMFEMFIRGRGDMSKEQLNIVGWYATGGAEKQITQGLAQGQGQHGLGTYSALIQNFYEQETAPYPAVHVALDTGTEEGVGAGVRAYVSSPVGVAPKAENCVFVPIPCELRFHDAERAGLDLLLSSASSPNGTATPSTPLATLHDALISTSTALSRVLAYVQGVLNGTSEPDPALGRYLWNVLGTVPDEEGGWATSLQDSVMVGYLANLVRGQAEAASRLALAGGA</sequence>
<keyword evidence="6" id="KW-1185">Reference proteome</keyword>
<evidence type="ECO:0000259" key="4">
    <source>
        <dbReference type="PROSITE" id="PS50249"/>
    </source>
</evidence>
<dbReference type="GO" id="GO:0031369">
    <property type="term" value="F:translation initiation factor binding"/>
    <property type="evidence" value="ECO:0007669"/>
    <property type="project" value="InterPro"/>
</dbReference>
<reference evidence="6" key="2">
    <citation type="submission" date="2015-01" db="EMBL/GenBank/DDBJ databases">
        <title>Evolutionary Origins and Diversification of the Mycorrhizal Mutualists.</title>
        <authorList>
            <consortium name="DOE Joint Genome Institute"/>
            <consortium name="Mycorrhizal Genomics Consortium"/>
            <person name="Kohler A."/>
            <person name="Kuo A."/>
            <person name="Nagy L.G."/>
            <person name="Floudas D."/>
            <person name="Copeland A."/>
            <person name="Barry K.W."/>
            <person name="Cichocki N."/>
            <person name="Veneault-Fourrey C."/>
            <person name="LaButti K."/>
            <person name="Lindquist E.A."/>
            <person name="Lipzen A."/>
            <person name="Lundell T."/>
            <person name="Morin E."/>
            <person name="Murat C."/>
            <person name="Riley R."/>
            <person name="Ohm R."/>
            <person name="Sun H."/>
            <person name="Tunlid A."/>
            <person name="Henrissat B."/>
            <person name="Grigoriev I.V."/>
            <person name="Hibbett D.S."/>
            <person name="Martin F."/>
        </authorList>
    </citation>
    <scope>NUCLEOTIDE SEQUENCE [LARGE SCALE GENOMIC DNA]</scope>
    <source>
        <strain evidence="6">Foug A</strain>
    </source>
</reference>
<evidence type="ECO:0000256" key="1">
    <source>
        <dbReference type="ARBA" id="ARBA00022490"/>
    </source>
</evidence>
<accession>A0A0C3A5J6</accession>
<evidence type="ECO:0000256" key="2">
    <source>
        <dbReference type="ARBA" id="ARBA00022540"/>
    </source>
</evidence>
<dbReference type="InterPro" id="IPR000555">
    <property type="entry name" value="JAMM/MPN+_dom"/>
</dbReference>
<protein>
    <recommendedName>
        <fullName evidence="4">MPN domain-containing protein</fullName>
    </recommendedName>
</protein>
<dbReference type="Gene3D" id="3.40.140.10">
    <property type="entry name" value="Cytidine Deaminase, domain 2"/>
    <property type="match status" value="1"/>
</dbReference>
<dbReference type="AlphaFoldDB" id="A0A0C3A5J6"/>
<keyword evidence="2" id="KW-0396">Initiation factor</keyword>